<gene>
    <name evidence="1" type="ORF">PtA15_8A580</name>
</gene>
<dbReference type="Proteomes" id="UP001164743">
    <property type="component" value="Chromosome 8A"/>
</dbReference>
<proteinExistence type="predicted"/>
<dbReference type="GeneID" id="77812919"/>
<evidence type="ECO:0000313" key="1">
    <source>
        <dbReference type="EMBL" id="WAQ87674.1"/>
    </source>
</evidence>
<evidence type="ECO:0000313" key="2">
    <source>
        <dbReference type="Proteomes" id="UP001164743"/>
    </source>
</evidence>
<organism evidence="1 2">
    <name type="scientific">Puccinia triticina</name>
    <dbReference type="NCBI Taxonomy" id="208348"/>
    <lineage>
        <taxon>Eukaryota</taxon>
        <taxon>Fungi</taxon>
        <taxon>Dikarya</taxon>
        <taxon>Basidiomycota</taxon>
        <taxon>Pucciniomycotina</taxon>
        <taxon>Pucciniomycetes</taxon>
        <taxon>Pucciniales</taxon>
        <taxon>Pucciniaceae</taxon>
        <taxon>Puccinia</taxon>
    </lineage>
</organism>
<sequence length="179" mass="19627">MIASSRSSAPSTSSLVLKSISHSTIPASCFASSLPPLAFSSSFTPVSLIHCGNLSGDVAMVARQVWSAACRTTQQSSRGLIGEAFQEPDRPMGFGREQTLFNSSTFDSSRFLMFFKYPIGPPTLKTFDSTSWALAFLTIEGLLCLFQRRANQTGKSRSPEGRECQLSQRLKKHKRYCLA</sequence>
<accession>A0ABY7CQY5</accession>
<dbReference type="RefSeq" id="XP_053023229.1">
    <property type="nucleotide sequence ID" value="XM_053172024.1"/>
</dbReference>
<keyword evidence="2" id="KW-1185">Reference proteome</keyword>
<protein>
    <submittedName>
        <fullName evidence="1">Uncharacterized protein</fullName>
    </submittedName>
</protein>
<name>A0ABY7CQY5_9BASI</name>
<reference evidence="1" key="1">
    <citation type="submission" date="2022-10" db="EMBL/GenBank/DDBJ databases">
        <title>Puccinia triticina Genome sequencing and assembly.</title>
        <authorList>
            <person name="Li C."/>
        </authorList>
    </citation>
    <scope>NUCLEOTIDE SEQUENCE</scope>
    <source>
        <strain evidence="1">Pt15</strain>
    </source>
</reference>
<dbReference type="EMBL" id="CP110428">
    <property type="protein sequence ID" value="WAQ87674.1"/>
    <property type="molecule type" value="Genomic_DNA"/>
</dbReference>